<reference evidence="1" key="1">
    <citation type="journal article" date="2014" name="Front. Microbiol.">
        <title>High frequency of phylogenetically diverse reductive dehalogenase-homologous genes in deep subseafloor sedimentary metagenomes.</title>
        <authorList>
            <person name="Kawai M."/>
            <person name="Futagami T."/>
            <person name="Toyoda A."/>
            <person name="Takaki Y."/>
            <person name="Nishi S."/>
            <person name="Hori S."/>
            <person name="Arai W."/>
            <person name="Tsubouchi T."/>
            <person name="Morono Y."/>
            <person name="Uchiyama I."/>
            <person name="Ito T."/>
            <person name="Fujiyama A."/>
            <person name="Inagaki F."/>
            <person name="Takami H."/>
        </authorList>
    </citation>
    <scope>NUCLEOTIDE SEQUENCE</scope>
    <source>
        <strain evidence="1">Expedition CK06-06</strain>
    </source>
</reference>
<evidence type="ECO:0000313" key="1">
    <source>
        <dbReference type="EMBL" id="GAH11445.1"/>
    </source>
</evidence>
<accession>X1DT76</accession>
<dbReference type="AlphaFoldDB" id="X1DT76"/>
<sequence length="62" mass="7517">MTSPIDHYYEVLDYINNLEKEAGYKKIDNTHKLSKHLHEILLLVKQAEREYWESIDVRLDEE</sequence>
<name>X1DT76_9ZZZZ</name>
<protein>
    <submittedName>
        <fullName evidence="1">Uncharacterized protein</fullName>
    </submittedName>
</protein>
<organism evidence="1">
    <name type="scientific">marine sediment metagenome</name>
    <dbReference type="NCBI Taxonomy" id="412755"/>
    <lineage>
        <taxon>unclassified sequences</taxon>
        <taxon>metagenomes</taxon>
        <taxon>ecological metagenomes</taxon>
    </lineage>
</organism>
<gene>
    <name evidence="1" type="ORF">S01H4_54203</name>
</gene>
<proteinExistence type="predicted"/>
<comment type="caution">
    <text evidence="1">The sequence shown here is derived from an EMBL/GenBank/DDBJ whole genome shotgun (WGS) entry which is preliminary data.</text>
</comment>
<dbReference type="EMBL" id="BART01031169">
    <property type="protein sequence ID" value="GAH11445.1"/>
    <property type="molecule type" value="Genomic_DNA"/>
</dbReference>